<sequence>MLQGLENQAVYDFVREHPGICALEHDGFVSYDKVDEGASILNDCSEKYKSRNLNKAQDYPMLYFIVTQGLIYCFKS</sequence>
<evidence type="ECO:0000313" key="1">
    <source>
        <dbReference type="EMBL" id="CNL16291.1"/>
    </source>
</evidence>
<proteinExistence type="predicted"/>
<dbReference type="EMBL" id="CQEJ01000011">
    <property type="protein sequence ID" value="CNL16291.1"/>
    <property type="molecule type" value="Genomic_DNA"/>
</dbReference>
<evidence type="ECO:0000313" key="2">
    <source>
        <dbReference type="Proteomes" id="UP000041595"/>
    </source>
</evidence>
<organism evidence="1 2">
    <name type="scientific">Yersinia aldovae</name>
    <dbReference type="NCBI Taxonomy" id="29483"/>
    <lineage>
        <taxon>Bacteria</taxon>
        <taxon>Pseudomonadati</taxon>
        <taxon>Pseudomonadota</taxon>
        <taxon>Gammaproteobacteria</taxon>
        <taxon>Enterobacterales</taxon>
        <taxon>Yersiniaceae</taxon>
        <taxon>Yersinia</taxon>
    </lineage>
</organism>
<dbReference type="RefSeq" id="WP_042839749.1">
    <property type="nucleotide sequence ID" value="NZ_CQCP01000013.1"/>
</dbReference>
<protein>
    <submittedName>
        <fullName evidence="1">Uncharacterized protein</fullName>
    </submittedName>
</protein>
<accession>A0A0T9U322</accession>
<dbReference type="AlphaFoldDB" id="A0A0T9U322"/>
<dbReference type="Proteomes" id="UP000041595">
    <property type="component" value="Unassembled WGS sequence"/>
</dbReference>
<reference evidence="1 2" key="1">
    <citation type="submission" date="2015-03" db="EMBL/GenBank/DDBJ databases">
        <authorList>
            <person name="Murphy D."/>
        </authorList>
    </citation>
    <scope>NUCLEOTIDE SEQUENCE [LARGE SCALE GENOMIC DNA]</scope>
    <source>
        <strain evidence="1 2">IP06005</strain>
    </source>
</reference>
<gene>
    <name evidence="1" type="ORF">ERS137965_02239</name>
</gene>
<name>A0A0T9U322_YERAL</name>